<dbReference type="OrthoDB" id="285029at2"/>
<dbReference type="CDD" id="cd02216">
    <property type="entry name" value="cupin_GDO-like_N"/>
    <property type="match status" value="1"/>
</dbReference>
<dbReference type="EMBL" id="PDDY01000004">
    <property type="protein sequence ID" value="PEH37802.1"/>
    <property type="molecule type" value="Genomic_DNA"/>
</dbReference>
<sequence>MATSSLQSATCGDSAERLALYDQLDNANSAPLWAVMSQLVTPEPRPYCVPYKWDYSVMRELLLSAGKLITAKEAERRVLVLENPGIRGISQITQSLYAGLQLILPGEVAPTHRHAAAALRLIIEGGGGYTSVSGERIPMSPGDFILTPSWTFHDHGNLGDDPVIWLDGLDVPMVNLFDASFAEAYPAGETQKVERLTGDALARYGSNLLPVEYVPQGAASPVFHYPYSRVKDVLQRLHASGSLDPRHGIKLQYANPATGGYPLPTIAAFMQQLPARFTGAPYRSTDSTVYCVREGRGFSSISGECIRWQAGDVFVAPSWSVTSHHAVEPAVLFSFSDRPAQKALGLWREEALDY</sequence>
<reference evidence="8" key="3">
    <citation type="submission" date="2017-09" db="EMBL/GenBank/DDBJ databases">
        <title>FDA dAtabase for Regulatory Grade micrObial Sequences (FDA-ARGOS): Supporting development and validation of Infectious Disease Dx tests.</title>
        <authorList>
            <person name="Minogue T."/>
            <person name="Wolcott M."/>
            <person name="Wasieloski L."/>
            <person name="Aguilar W."/>
            <person name="Moore D."/>
            <person name="Tallon L."/>
            <person name="Sadzewicz L."/>
            <person name="Ott S."/>
            <person name="Zhao X."/>
            <person name="Nagaraj S."/>
            <person name="Vavikolanu K."/>
            <person name="Aluvathingal J."/>
            <person name="Nadendla S."/>
            <person name="Sichtig H."/>
        </authorList>
    </citation>
    <scope>NUCLEOTIDE SEQUENCE [LARGE SCALE GENOMIC DNA]</scope>
    <source>
        <strain evidence="8">FDAARGOS_390</strain>
    </source>
</reference>
<evidence type="ECO:0000259" key="4">
    <source>
        <dbReference type="Pfam" id="PF07883"/>
    </source>
</evidence>
<name>A0A095F0F7_BURGA</name>
<accession>A0A095F0F7</accession>
<dbReference type="Proteomes" id="UP000029590">
    <property type="component" value="Unassembled WGS sequence"/>
</dbReference>
<evidence type="ECO:0000256" key="1">
    <source>
        <dbReference type="ARBA" id="ARBA00022964"/>
    </source>
</evidence>
<gene>
    <name evidence="6" type="primary">gtdA</name>
    <name evidence="6" type="ORF">CRM94_25285</name>
    <name evidence="5" type="ORF">DM48_7358</name>
</gene>
<comment type="caution">
    <text evidence="6">The sequence shown here is derived from an EMBL/GenBank/DDBJ whole genome shotgun (WGS) entry which is preliminary data.</text>
</comment>
<dbReference type="Pfam" id="PF07883">
    <property type="entry name" value="Cupin_2"/>
    <property type="match status" value="1"/>
</dbReference>
<dbReference type="Proteomes" id="UP000220629">
    <property type="component" value="Unassembled WGS sequence"/>
</dbReference>
<dbReference type="PANTHER" id="PTHR41517:SF1">
    <property type="entry name" value="CUPIN"/>
    <property type="match status" value="1"/>
</dbReference>
<evidence type="ECO:0000313" key="6">
    <source>
        <dbReference type="EMBL" id="PEH37802.1"/>
    </source>
</evidence>
<evidence type="ECO:0000313" key="8">
    <source>
        <dbReference type="Proteomes" id="UP000220629"/>
    </source>
</evidence>
<evidence type="ECO:0000313" key="5">
    <source>
        <dbReference type="EMBL" id="KGC11131.1"/>
    </source>
</evidence>
<proteinExistence type="predicted"/>
<protein>
    <recommendedName>
        <fullName evidence="3">Gentisate 1,2-dioxygenase</fullName>
        <ecNumber evidence="3">1.13.11.4</ecNumber>
    </recommendedName>
</protein>
<evidence type="ECO:0000256" key="3">
    <source>
        <dbReference type="NCBIfam" id="TIGR02272"/>
    </source>
</evidence>
<organism evidence="6 8">
    <name type="scientific">Burkholderia gladioli</name>
    <name type="common">Pseudomonas marginata</name>
    <name type="synonym">Phytomonas marginata</name>
    <dbReference type="NCBI Taxonomy" id="28095"/>
    <lineage>
        <taxon>Bacteria</taxon>
        <taxon>Pseudomonadati</taxon>
        <taxon>Pseudomonadota</taxon>
        <taxon>Betaproteobacteria</taxon>
        <taxon>Burkholderiales</taxon>
        <taxon>Burkholderiaceae</taxon>
        <taxon>Burkholderia</taxon>
    </lineage>
</organism>
<dbReference type="InterPro" id="IPR047183">
    <property type="entry name" value="GDO-like"/>
</dbReference>
<reference evidence="6" key="2">
    <citation type="submission" date="2017-09" db="EMBL/GenBank/DDBJ databases">
        <title>FDA dAtabase for Regulatory Grade micrObial Sequences (FDA-ARGOS): Supporting development and validation of Infectious Disease Dx tests.</title>
        <authorList>
            <person name="Minogue T."/>
            <person name="Wolcott M."/>
            <person name="Wasieloski L."/>
            <person name="Aguilar W."/>
            <person name="Moore D."/>
            <person name="Tallon L.J."/>
            <person name="Sadzewicz L."/>
            <person name="Ott S."/>
            <person name="Zhao X."/>
            <person name="Nagaraj S."/>
            <person name="Vavikolanu K."/>
            <person name="Aluvathingal J."/>
            <person name="Nadendla S."/>
            <person name="Sichtig H."/>
        </authorList>
    </citation>
    <scope>NUCLEOTIDE SEQUENCE</scope>
    <source>
        <strain evidence="6">FDAARGOS_390</strain>
    </source>
</reference>
<dbReference type="EMBL" id="JPGG01000017">
    <property type="protein sequence ID" value="KGC11131.1"/>
    <property type="molecule type" value="Genomic_DNA"/>
</dbReference>
<feature type="domain" description="Cupin type-2" evidence="4">
    <location>
        <begin position="100"/>
        <end position="167"/>
    </location>
</feature>
<dbReference type="AlphaFoldDB" id="A0A095F0F7"/>
<dbReference type="PANTHER" id="PTHR41517">
    <property type="entry name" value="1,2-DIOXYGENASE PROTEIN-RELATED"/>
    <property type="match status" value="1"/>
</dbReference>
<dbReference type="InterPro" id="IPR013096">
    <property type="entry name" value="Cupin_2"/>
</dbReference>
<dbReference type="NCBIfam" id="TIGR02272">
    <property type="entry name" value="gentisate_1_2"/>
    <property type="match status" value="1"/>
</dbReference>
<dbReference type="KEGG" id="bgo:BM43_4137"/>
<dbReference type="EC" id="1.13.11.4" evidence="3"/>
<keyword evidence="1 6" id="KW-0223">Dioxygenase</keyword>
<keyword evidence="2 5" id="KW-0560">Oxidoreductase</keyword>
<dbReference type="Gene3D" id="2.60.120.10">
    <property type="entry name" value="Jelly Rolls"/>
    <property type="match status" value="1"/>
</dbReference>
<dbReference type="GO" id="GO:0047922">
    <property type="term" value="F:gentisate 1,2-dioxygenase activity"/>
    <property type="evidence" value="ECO:0007669"/>
    <property type="project" value="UniProtKB-UniRule"/>
</dbReference>
<dbReference type="SUPFAM" id="SSF51182">
    <property type="entry name" value="RmlC-like cupins"/>
    <property type="match status" value="1"/>
</dbReference>
<evidence type="ECO:0000256" key="2">
    <source>
        <dbReference type="ARBA" id="ARBA00023002"/>
    </source>
</evidence>
<reference evidence="5 7" key="1">
    <citation type="submission" date="2014-04" db="EMBL/GenBank/DDBJ databases">
        <authorList>
            <person name="Bishop-Lilly K.A."/>
            <person name="Broomall S.M."/>
            <person name="Chain P.S."/>
            <person name="Chertkov O."/>
            <person name="Coyne S.R."/>
            <person name="Daligault H.E."/>
            <person name="Davenport K.W."/>
            <person name="Erkkila T."/>
            <person name="Frey K.G."/>
            <person name="Gibbons H.S."/>
            <person name="Gu W."/>
            <person name="Jaissle J."/>
            <person name="Johnson S.L."/>
            <person name="Koroleva G.I."/>
            <person name="Ladner J.T."/>
            <person name="Lo C.-C."/>
            <person name="Minogue T.D."/>
            <person name="Munk C."/>
            <person name="Palacios G.F."/>
            <person name="Redden C.L."/>
            <person name="Rosenzweig C.N."/>
            <person name="Scholz M.B."/>
            <person name="Teshima H."/>
            <person name="Xu Y."/>
        </authorList>
    </citation>
    <scope>NUCLEOTIDE SEQUENCE [LARGE SCALE GENOMIC DNA]</scope>
    <source>
        <strain evidence="5">Gladioli</strain>
        <strain evidence="7">gladioli</strain>
    </source>
</reference>
<dbReference type="InterPro" id="IPR014710">
    <property type="entry name" value="RmlC-like_jellyroll"/>
</dbReference>
<dbReference type="InterPro" id="IPR011051">
    <property type="entry name" value="RmlC_Cupin_sf"/>
</dbReference>
<dbReference type="InterPro" id="IPR011960">
    <property type="entry name" value="Gentisate_dOase"/>
</dbReference>
<evidence type="ECO:0000313" key="7">
    <source>
        <dbReference type="Proteomes" id="UP000029590"/>
    </source>
</evidence>
<dbReference type="CDD" id="cd06992">
    <property type="entry name" value="cupin_GDO-like_C"/>
    <property type="match status" value="1"/>
</dbReference>
<dbReference type="RefSeq" id="WP_036050414.1">
    <property type="nucleotide sequence ID" value="NZ_CADEVY010000015.1"/>
</dbReference>